<comment type="caution">
    <text evidence="12">The sequence shown here is derived from an EMBL/GenBank/DDBJ whole genome shotgun (WGS) entry which is preliminary data.</text>
</comment>
<dbReference type="InterPro" id="IPR006089">
    <property type="entry name" value="Acyl-CoA_DH_CS"/>
</dbReference>
<feature type="domain" description="Acyl-CoA oxidase/dehydrogenase middle" evidence="9">
    <location>
        <begin position="147"/>
        <end position="240"/>
    </location>
</feature>
<evidence type="ECO:0000256" key="3">
    <source>
        <dbReference type="ARBA" id="ARBA00022630"/>
    </source>
</evidence>
<proteinExistence type="inferred from homology"/>
<evidence type="ECO:0000313" key="12">
    <source>
        <dbReference type="EMBL" id="MCK6258380.1"/>
    </source>
</evidence>
<evidence type="ECO:0000259" key="11">
    <source>
        <dbReference type="Pfam" id="PF21263"/>
    </source>
</evidence>
<dbReference type="Pfam" id="PF02770">
    <property type="entry name" value="Acyl-CoA_dh_M"/>
    <property type="match status" value="1"/>
</dbReference>
<dbReference type="InterPro" id="IPR009075">
    <property type="entry name" value="AcylCo_DH/oxidase_C"/>
</dbReference>
<comment type="catalytic activity">
    <reaction evidence="6">
        <text>a 2,3-saturated acyl-CoA + A = a 2,3-dehydroacyl-CoA + AH2</text>
        <dbReference type="Rhea" id="RHEA:48608"/>
        <dbReference type="ChEBI" id="CHEBI:13193"/>
        <dbReference type="ChEBI" id="CHEBI:17499"/>
        <dbReference type="ChEBI" id="CHEBI:60015"/>
        <dbReference type="ChEBI" id="CHEBI:65111"/>
    </reaction>
</comment>
<evidence type="ECO:0000256" key="2">
    <source>
        <dbReference type="ARBA" id="ARBA00009347"/>
    </source>
</evidence>
<sequence length="594" mass="65853">MSNTMEKVFKGGSFLVEDIQAEDLFTPEDFSEEHLMIAKTTEDYVVKEVVPQLDKLENHEFDISRQLLTKAGELGLLGADVPEEYGGLGLDKISSSLITEKFARGRGFSISYGAHVGIGSLPIVLFGNEEQKKKYLPDLAVGAKIAAYALTEPGSGSDALGAKTTARLNAEGTHYVLNGEKQWITNSAFADVFVVYAKIDGEQFSAFIVERDYPGVSTGPEEKKMGIKSSSTRTLILEDVHVPKENLLGEPGRGHVIAFNILNIGRYKLAIGCVGAAKRGIEVSAKYANERSQFKRKISSFSLIQEKIANMALQTYASESSVYRTVGLFETRLGSLSEEAQKDGLQIGKAIAEYAIECSLNKFFASEVLDYVADEAVQIHGGYGFMSEYEVEGMYRDARINRIFEGTNEINRLLVPGTLVRKAMKGELPLIEKATALQNELMMMMPQEVGTEPLEQEKYLVSMAKKVILMVAGLAVQKFGPKLENEQELLANMADMVSEVYAMESVVLRTEKAINRTNLERNTQKVLMTEVFCQEAFNRIEAHAKESIIGVEEGDTLRMMLSALRKLTRHTPINVIKKKREIAAVVLEEERYVI</sequence>
<evidence type="ECO:0000259" key="10">
    <source>
        <dbReference type="Pfam" id="PF02771"/>
    </source>
</evidence>
<dbReference type="PANTHER" id="PTHR43884">
    <property type="entry name" value="ACYL-COA DEHYDROGENASE"/>
    <property type="match status" value="1"/>
</dbReference>
<dbReference type="FunFam" id="1.10.540.10:FF:000001">
    <property type="entry name" value="Very long-chain-specific acyl-CoA dehydrogenase, mitochondrial"/>
    <property type="match status" value="1"/>
</dbReference>
<dbReference type="SUPFAM" id="SSF47203">
    <property type="entry name" value="Acyl-CoA dehydrogenase C-terminal domain-like"/>
    <property type="match status" value="1"/>
</dbReference>
<protein>
    <submittedName>
        <fullName evidence="12">Acyl-CoA dehydrogenase family protein</fullName>
    </submittedName>
</protein>
<dbReference type="SUPFAM" id="SSF56645">
    <property type="entry name" value="Acyl-CoA dehydrogenase NM domain-like"/>
    <property type="match status" value="1"/>
</dbReference>
<keyword evidence="3 7" id="KW-0285">Flavoprotein</keyword>
<dbReference type="FunFam" id="2.40.110.10:FF:000017">
    <property type="entry name" value="Acyl-CoA dehydrogenase"/>
    <property type="match status" value="1"/>
</dbReference>
<evidence type="ECO:0000256" key="6">
    <source>
        <dbReference type="ARBA" id="ARBA00052546"/>
    </source>
</evidence>
<dbReference type="Pfam" id="PF00441">
    <property type="entry name" value="Acyl-CoA_dh_1"/>
    <property type="match status" value="1"/>
</dbReference>
<evidence type="ECO:0000256" key="5">
    <source>
        <dbReference type="ARBA" id="ARBA00023002"/>
    </source>
</evidence>
<organism evidence="12 13">
    <name type="scientific">Fictibacillus marinisediminis</name>
    <dbReference type="NCBI Taxonomy" id="2878389"/>
    <lineage>
        <taxon>Bacteria</taxon>
        <taxon>Bacillati</taxon>
        <taxon>Bacillota</taxon>
        <taxon>Bacilli</taxon>
        <taxon>Bacillales</taxon>
        <taxon>Fictibacillaceae</taxon>
        <taxon>Fictibacillus</taxon>
    </lineage>
</organism>
<keyword evidence="13" id="KW-1185">Reference proteome</keyword>
<evidence type="ECO:0000256" key="7">
    <source>
        <dbReference type="RuleBase" id="RU362125"/>
    </source>
</evidence>
<name>A0A9X1XEH5_9BACL</name>
<feature type="domain" description="Acyl-CoA dehydrogenase-like C-terminal" evidence="11">
    <location>
        <begin position="464"/>
        <end position="566"/>
    </location>
</feature>
<evidence type="ECO:0000256" key="1">
    <source>
        <dbReference type="ARBA" id="ARBA00001974"/>
    </source>
</evidence>
<dbReference type="InterPro" id="IPR036250">
    <property type="entry name" value="AcylCo_DH-like_C"/>
</dbReference>
<evidence type="ECO:0000259" key="9">
    <source>
        <dbReference type="Pfam" id="PF02770"/>
    </source>
</evidence>
<dbReference type="Pfam" id="PF21263">
    <property type="entry name" value="Acyl-CoA-dh_C"/>
    <property type="match status" value="1"/>
</dbReference>
<accession>A0A9X1XEH5</accession>
<comment type="similarity">
    <text evidence="2 7">Belongs to the acyl-CoA dehydrogenase family.</text>
</comment>
<dbReference type="RefSeq" id="WP_248253678.1">
    <property type="nucleotide sequence ID" value="NZ_JAIWJX010000002.1"/>
</dbReference>
<dbReference type="AlphaFoldDB" id="A0A9X1XEH5"/>
<dbReference type="PANTHER" id="PTHR43884:SF12">
    <property type="entry name" value="ISOVALERYL-COA DEHYDROGENASE, MITOCHONDRIAL-RELATED"/>
    <property type="match status" value="1"/>
</dbReference>
<dbReference type="PROSITE" id="PS00072">
    <property type="entry name" value="ACYL_COA_DH_1"/>
    <property type="match status" value="1"/>
</dbReference>
<dbReference type="InterPro" id="IPR037069">
    <property type="entry name" value="AcylCoA_DH/ox_N_sf"/>
</dbReference>
<dbReference type="Pfam" id="PF02771">
    <property type="entry name" value="Acyl-CoA_dh_N"/>
    <property type="match status" value="1"/>
</dbReference>
<dbReference type="Proteomes" id="UP001139011">
    <property type="component" value="Unassembled WGS sequence"/>
</dbReference>
<keyword evidence="5 7" id="KW-0560">Oxidoreductase</keyword>
<feature type="domain" description="Acyl-CoA dehydrogenase/oxidase N-terminal" evidence="10">
    <location>
        <begin position="31"/>
        <end position="142"/>
    </location>
</feature>
<dbReference type="Gene3D" id="1.10.540.10">
    <property type="entry name" value="Acyl-CoA dehydrogenase/oxidase, N-terminal domain"/>
    <property type="match status" value="1"/>
</dbReference>
<gene>
    <name evidence="12" type="ORF">LCY76_17540</name>
</gene>
<evidence type="ECO:0000259" key="8">
    <source>
        <dbReference type="Pfam" id="PF00441"/>
    </source>
</evidence>
<dbReference type="InterPro" id="IPR006091">
    <property type="entry name" value="Acyl-CoA_Oxase/DH_mid-dom"/>
</dbReference>
<keyword evidence="4 7" id="KW-0274">FAD</keyword>
<dbReference type="InterPro" id="IPR049426">
    <property type="entry name" value="Acyl-CoA-dh-like_C"/>
</dbReference>
<evidence type="ECO:0000313" key="13">
    <source>
        <dbReference type="Proteomes" id="UP001139011"/>
    </source>
</evidence>
<dbReference type="EMBL" id="JAIWJX010000002">
    <property type="protein sequence ID" value="MCK6258380.1"/>
    <property type="molecule type" value="Genomic_DNA"/>
</dbReference>
<dbReference type="GO" id="GO:0050660">
    <property type="term" value="F:flavin adenine dinucleotide binding"/>
    <property type="evidence" value="ECO:0007669"/>
    <property type="project" value="InterPro"/>
</dbReference>
<dbReference type="Gene3D" id="2.40.110.10">
    <property type="entry name" value="Butyryl-CoA Dehydrogenase, subunit A, domain 2"/>
    <property type="match status" value="1"/>
</dbReference>
<dbReference type="GO" id="GO:0003995">
    <property type="term" value="F:acyl-CoA dehydrogenase activity"/>
    <property type="evidence" value="ECO:0007669"/>
    <property type="project" value="InterPro"/>
</dbReference>
<feature type="domain" description="Acyl-CoA dehydrogenase/oxidase C-terminal" evidence="8">
    <location>
        <begin position="252"/>
        <end position="415"/>
    </location>
</feature>
<comment type="cofactor">
    <cofactor evidence="1 7">
        <name>FAD</name>
        <dbReference type="ChEBI" id="CHEBI:57692"/>
    </cofactor>
</comment>
<dbReference type="InterPro" id="IPR046373">
    <property type="entry name" value="Acyl-CoA_Oxase/DH_mid-dom_sf"/>
</dbReference>
<reference evidence="12" key="1">
    <citation type="submission" date="2021-09" db="EMBL/GenBank/DDBJ databases">
        <title>Genome analysis of Fictibacillus sp. KIGAM418 isolated from marine sediment.</title>
        <authorList>
            <person name="Seo M.-J."/>
            <person name="Cho E.-S."/>
            <person name="Hwang C.Y."/>
        </authorList>
    </citation>
    <scope>NUCLEOTIDE SEQUENCE</scope>
    <source>
        <strain evidence="12">KIGAM418</strain>
    </source>
</reference>
<dbReference type="FunFam" id="1.20.140.10:FF:000019">
    <property type="entry name" value="Acyl-CoA dehydrogenase"/>
    <property type="match status" value="1"/>
</dbReference>
<evidence type="ECO:0000256" key="4">
    <source>
        <dbReference type="ARBA" id="ARBA00022827"/>
    </source>
</evidence>
<dbReference type="InterPro" id="IPR009100">
    <property type="entry name" value="AcylCoA_DH/oxidase_NM_dom_sf"/>
</dbReference>
<dbReference type="Gene3D" id="1.20.140.10">
    <property type="entry name" value="Butyryl-CoA Dehydrogenase, subunit A, domain 3"/>
    <property type="match status" value="2"/>
</dbReference>
<dbReference type="InterPro" id="IPR013786">
    <property type="entry name" value="AcylCoA_DH/ox_N"/>
</dbReference>